<gene>
    <name evidence="2" type="ORF">Slin15195_G033640</name>
</gene>
<reference evidence="2" key="1">
    <citation type="submission" date="2022-06" db="EMBL/GenBank/DDBJ databases">
        <title>Complete genome sequences of two strains of the flax pathogen Septoria linicola.</title>
        <authorList>
            <person name="Lapalu N."/>
            <person name="Simon A."/>
            <person name="Demenou B."/>
            <person name="Paumier D."/>
            <person name="Guillot M.-P."/>
            <person name="Gout L."/>
            <person name="Valade R."/>
        </authorList>
    </citation>
    <scope>NUCLEOTIDE SEQUENCE</scope>
    <source>
        <strain evidence="2">SE15195</strain>
    </source>
</reference>
<dbReference type="CDD" id="cd03024">
    <property type="entry name" value="DsbA_FrnE"/>
    <property type="match status" value="1"/>
</dbReference>
<evidence type="ECO:0000313" key="2">
    <source>
        <dbReference type="EMBL" id="USW50045.1"/>
    </source>
</evidence>
<dbReference type="Pfam" id="PF01323">
    <property type="entry name" value="DSBA"/>
    <property type="match status" value="1"/>
</dbReference>
<protein>
    <submittedName>
        <fullName evidence="2">DSBA-like thioredoxin domain, Thioredoxin-like superfamily</fullName>
    </submittedName>
</protein>
<dbReference type="Proteomes" id="UP001056384">
    <property type="component" value="Chromosome 2"/>
</dbReference>
<dbReference type="EMBL" id="CP099419">
    <property type="protein sequence ID" value="USW50045.1"/>
    <property type="molecule type" value="Genomic_DNA"/>
</dbReference>
<sequence length="218" mass="24344">MSAFQITVYTDTICPWCYIGHKSMDRAIDLYKTTYPGGSQDEFVFTYLPYYLDPNAPEKGIPWPERVAQKSGADKVNAIRTRLQRVGRANGIEFNFDSKIGKTRDSQRLLQHVLQTRGNAAHKILLEEIYQEHFEQDCDITSHADLTRAAVRAGLPEEEVTAFLASDALSSEVDALAAESRQKGVNSVPTYEVNGKRINVEGAGDPSEFLEALIACRQ</sequence>
<dbReference type="AlphaFoldDB" id="A0A9Q9AJ82"/>
<name>A0A9Q9AJ82_9PEZI</name>
<proteinExistence type="predicted"/>
<keyword evidence="3" id="KW-1185">Reference proteome</keyword>
<dbReference type="InterPro" id="IPR036249">
    <property type="entry name" value="Thioredoxin-like_sf"/>
</dbReference>
<dbReference type="GO" id="GO:0016491">
    <property type="term" value="F:oxidoreductase activity"/>
    <property type="evidence" value="ECO:0007669"/>
    <property type="project" value="InterPro"/>
</dbReference>
<dbReference type="PANTHER" id="PTHR13887">
    <property type="entry name" value="GLUTATHIONE S-TRANSFERASE KAPPA"/>
    <property type="match status" value="1"/>
</dbReference>
<accession>A0A9Q9AJ82</accession>
<dbReference type="SUPFAM" id="SSF52833">
    <property type="entry name" value="Thioredoxin-like"/>
    <property type="match status" value="1"/>
</dbReference>
<organism evidence="2 3">
    <name type="scientific">Septoria linicola</name>
    <dbReference type="NCBI Taxonomy" id="215465"/>
    <lineage>
        <taxon>Eukaryota</taxon>
        <taxon>Fungi</taxon>
        <taxon>Dikarya</taxon>
        <taxon>Ascomycota</taxon>
        <taxon>Pezizomycotina</taxon>
        <taxon>Dothideomycetes</taxon>
        <taxon>Dothideomycetidae</taxon>
        <taxon>Mycosphaerellales</taxon>
        <taxon>Mycosphaerellaceae</taxon>
        <taxon>Septoria</taxon>
    </lineage>
</organism>
<evidence type="ECO:0000313" key="3">
    <source>
        <dbReference type="Proteomes" id="UP001056384"/>
    </source>
</evidence>
<feature type="domain" description="DSBA-like thioredoxin" evidence="1">
    <location>
        <begin position="5"/>
        <end position="213"/>
    </location>
</feature>
<dbReference type="Gene3D" id="3.40.30.10">
    <property type="entry name" value="Glutaredoxin"/>
    <property type="match status" value="1"/>
</dbReference>
<dbReference type="InterPro" id="IPR001853">
    <property type="entry name" value="DSBA-like_thioredoxin_dom"/>
</dbReference>
<evidence type="ECO:0000259" key="1">
    <source>
        <dbReference type="Pfam" id="PF01323"/>
    </source>
</evidence>
<dbReference type="PANTHER" id="PTHR13887:SF41">
    <property type="entry name" value="THIOREDOXIN SUPERFAMILY PROTEIN"/>
    <property type="match status" value="1"/>
</dbReference>